<dbReference type="AlphaFoldDB" id="E3R0V1"/>
<keyword evidence="2" id="KW-1185">Reference proteome</keyword>
<dbReference type="OrthoDB" id="4851075at2759"/>
<accession>E3R0V1</accession>
<dbReference type="PANTHER" id="PTHR10039">
    <property type="entry name" value="AMELOGENIN"/>
    <property type="match status" value="1"/>
</dbReference>
<proteinExistence type="predicted"/>
<dbReference type="STRING" id="645133.E3R0V1"/>
<dbReference type="RefSeq" id="XP_008100759.1">
    <property type="nucleotide sequence ID" value="XM_008102568.1"/>
</dbReference>
<reference evidence="2" key="1">
    <citation type="journal article" date="2012" name="Nat. Genet.">
        <title>Lifestyle transitions in plant pathogenic Colletotrichum fungi deciphered by genome and transcriptome analyses.</title>
        <authorList>
            <person name="O'Connell R.J."/>
            <person name="Thon M.R."/>
            <person name="Hacquard S."/>
            <person name="Amyotte S.G."/>
            <person name="Kleemann J."/>
            <person name="Torres M.F."/>
            <person name="Damm U."/>
            <person name="Buiate E.A."/>
            <person name="Epstein L."/>
            <person name="Alkan N."/>
            <person name="Altmueller J."/>
            <person name="Alvarado-Balderrama L."/>
            <person name="Bauser C.A."/>
            <person name="Becker C."/>
            <person name="Birren B.W."/>
            <person name="Chen Z."/>
            <person name="Choi J."/>
            <person name="Crouch J.A."/>
            <person name="Duvick J.P."/>
            <person name="Farman M.A."/>
            <person name="Gan P."/>
            <person name="Heiman D."/>
            <person name="Henrissat B."/>
            <person name="Howard R.J."/>
            <person name="Kabbage M."/>
            <person name="Koch C."/>
            <person name="Kracher B."/>
            <person name="Kubo Y."/>
            <person name="Law A.D."/>
            <person name="Lebrun M.-H."/>
            <person name="Lee Y.-H."/>
            <person name="Miyara I."/>
            <person name="Moore N."/>
            <person name="Neumann U."/>
            <person name="Nordstroem K."/>
            <person name="Panaccione D.G."/>
            <person name="Panstruga R."/>
            <person name="Place M."/>
            <person name="Proctor R.H."/>
            <person name="Prusky D."/>
            <person name="Rech G."/>
            <person name="Reinhardt R."/>
            <person name="Rollins J.A."/>
            <person name="Rounsley S."/>
            <person name="Schardl C.L."/>
            <person name="Schwartz D.C."/>
            <person name="Shenoy N."/>
            <person name="Shirasu K."/>
            <person name="Sikhakolli U.R."/>
            <person name="Stueber K."/>
            <person name="Sukno S.A."/>
            <person name="Sweigard J.A."/>
            <person name="Takano Y."/>
            <person name="Takahara H."/>
            <person name="Trail F."/>
            <person name="van der Does H.C."/>
            <person name="Voll L.M."/>
            <person name="Will I."/>
            <person name="Young S."/>
            <person name="Zeng Q."/>
            <person name="Zhang J."/>
            <person name="Zhou S."/>
            <person name="Dickman M.B."/>
            <person name="Schulze-Lefert P."/>
            <person name="Ver Loren van Themaat E."/>
            <person name="Ma L.-J."/>
            <person name="Vaillancourt L.J."/>
        </authorList>
    </citation>
    <scope>NUCLEOTIDE SEQUENCE [LARGE SCALE GENOMIC DNA]</scope>
    <source>
        <strain evidence="2">M1.001 / M2 / FGSC 10212</strain>
    </source>
</reference>
<dbReference type="GeneID" id="24417248"/>
<protein>
    <recommendedName>
        <fullName evidence="3">NACHT domain-containing protein</fullName>
    </recommendedName>
</protein>
<dbReference type="PANTHER" id="PTHR10039:SF5">
    <property type="entry name" value="NACHT DOMAIN-CONTAINING PROTEIN"/>
    <property type="match status" value="1"/>
</dbReference>
<dbReference type="VEuPathDB" id="FungiDB:GLRG_11885"/>
<sequence length="413" mass="47263">MAELAAIGLVSNLLQFTELGVKLFIHAREAYRTGTIVQDEALRSEVHKGEKIYKRIWASLEQALKTLSNQKTTAAFEQRLVKLKYDLQFYLVGASVQAQKETKVMIERLKDQNDRQGTSTTERLDRILIRIETLACSLKDHDNEEFRAHIEKFKSVLEEFHQAKAVLERQHDILKSLRHFLDPREGWKREINIDEIPRFSGRAEKFDVETASLGWEVQSRGKQPLLLACRQQHAEVPTRSSPDPAVRYIEGTPGSHRNGLQITLGKSIHMLGDSWGLLELMAAFDVLASNHNKDLPVKFCFFIDGLDEYTGGAEKYHGQFEDLLATLYKLASLPSVKLCVSSRPWPAFNESLGLKVGEWHLQVEDLTRDDIKRVVMERLSATHDYKRLSNQDPRCSEIPAEIVQRAQGVWYLL</sequence>
<gene>
    <name evidence="1" type="ORF">GLRG_11885</name>
</gene>
<evidence type="ECO:0000313" key="2">
    <source>
        <dbReference type="Proteomes" id="UP000008782"/>
    </source>
</evidence>
<evidence type="ECO:0000313" key="1">
    <source>
        <dbReference type="EMBL" id="EFQ36739.1"/>
    </source>
</evidence>
<dbReference type="EMBL" id="GG697498">
    <property type="protein sequence ID" value="EFQ36739.1"/>
    <property type="molecule type" value="Genomic_DNA"/>
</dbReference>
<evidence type="ECO:0008006" key="3">
    <source>
        <dbReference type="Google" id="ProtNLM"/>
    </source>
</evidence>
<dbReference type="Proteomes" id="UP000008782">
    <property type="component" value="Unassembled WGS sequence"/>
</dbReference>
<dbReference type="HOGENOM" id="CLU_002341_4_2_1"/>
<organism evidence="2">
    <name type="scientific">Colletotrichum graminicola (strain M1.001 / M2 / FGSC 10212)</name>
    <name type="common">Maize anthracnose fungus</name>
    <name type="synonym">Glomerella graminicola</name>
    <dbReference type="NCBI Taxonomy" id="645133"/>
    <lineage>
        <taxon>Eukaryota</taxon>
        <taxon>Fungi</taxon>
        <taxon>Dikarya</taxon>
        <taxon>Ascomycota</taxon>
        <taxon>Pezizomycotina</taxon>
        <taxon>Sordariomycetes</taxon>
        <taxon>Hypocreomycetidae</taxon>
        <taxon>Glomerellales</taxon>
        <taxon>Glomerellaceae</taxon>
        <taxon>Colletotrichum</taxon>
        <taxon>Colletotrichum graminicola species complex</taxon>
    </lineage>
</organism>
<name>E3R0V1_COLGM</name>